<dbReference type="Proteomes" id="UP001054945">
    <property type="component" value="Unassembled WGS sequence"/>
</dbReference>
<evidence type="ECO:0000313" key="2">
    <source>
        <dbReference type="Proteomes" id="UP001054945"/>
    </source>
</evidence>
<keyword evidence="2" id="KW-1185">Reference proteome</keyword>
<dbReference type="AlphaFoldDB" id="A0AAV4Q194"/>
<accession>A0AAV4Q194</accession>
<reference evidence="1 2" key="1">
    <citation type="submission" date="2021-06" db="EMBL/GenBank/DDBJ databases">
        <title>Caerostris extrusa draft genome.</title>
        <authorList>
            <person name="Kono N."/>
            <person name="Arakawa K."/>
        </authorList>
    </citation>
    <scope>NUCLEOTIDE SEQUENCE [LARGE SCALE GENOMIC DNA]</scope>
</reference>
<evidence type="ECO:0000313" key="1">
    <source>
        <dbReference type="EMBL" id="GIY01952.1"/>
    </source>
</evidence>
<organism evidence="1 2">
    <name type="scientific">Caerostris extrusa</name>
    <name type="common">Bark spider</name>
    <name type="synonym">Caerostris bankana</name>
    <dbReference type="NCBI Taxonomy" id="172846"/>
    <lineage>
        <taxon>Eukaryota</taxon>
        <taxon>Metazoa</taxon>
        <taxon>Ecdysozoa</taxon>
        <taxon>Arthropoda</taxon>
        <taxon>Chelicerata</taxon>
        <taxon>Arachnida</taxon>
        <taxon>Araneae</taxon>
        <taxon>Araneomorphae</taxon>
        <taxon>Entelegynae</taxon>
        <taxon>Araneoidea</taxon>
        <taxon>Araneidae</taxon>
        <taxon>Caerostris</taxon>
    </lineage>
</organism>
<comment type="caution">
    <text evidence="1">The sequence shown here is derived from an EMBL/GenBank/DDBJ whole genome shotgun (WGS) entry which is preliminary data.</text>
</comment>
<dbReference type="EMBL" id="BPLR01005391">
    <property type="protein sequence ID" value="GIY01952.1"/>
    <property type="molecule type" value="Genomic_DNA"/>
</dbReference>
<protein>
    <submittedName>
        <fullName evidence="1">Uncharacterized protein</fullName>
    </submittedName>
</protein>
<proteinExistence type="predicted"/>
<name>A0AAV4Q194_CAEEX</name>
<sequence length="74" mass="8117">MKLKVQLGSSRTRGILFSSCCHGSSTMSSFNNGGRSVVDKHVPSVGFDVHEQCVEHAYRPAIMPSWPLRRVLSG</sequence>
<gene>
    <name evidence="1" type="ORF">CEXT_429701</name>
</gene>